<protein>
    <recommendedName>
        <fullName evidence="3 9">Exportin-T</fullName>
    </recommendedName>
    <alternativeName>
        <fullName evidence="9">Exportin(tRNA)</fullName>
    </alternativeName>
    <alternativeName>
        <fullName evidence="9">tRNA exportin</fullName>
    </alternativeName>
</protein>
<dbReference type="AlphaFoldDB" id="A0A0L0S3I0"/>
<dbReference type="STRING" id="578462.A0A0L0S3I0"/>
<evidence type="ECO:0000313" key="13">
    <source>
        <dbReference type="Proteomes" id="UP000054350"/>
    </source>
</evidence>
<keyword evidence="13" id="KW-1185">Reference proteome</keyword>
<dbReference type="GO" id="GO:0031267">
    <property type="term" value="F:small GTPase binding"/>
    <property type="evidence" value="ECO:0007669"/>
    <property type="project" value="InterPro"/>
</dbReference>
<dbReference type="Gene3D" id="1.25.10.10">
    <property type="entry name" value="Leucine-rich Repeat Variant"/>
    <property type="match status" value="1"/>
</dbReference>
<evidence type="ECO:0000256" key="9">
    <source>
        <dbReference type="RuleBase" id="RU366037"/>
    </source>
</evidence>
<dbReference type="GO" id="GO:0016363">
    <property type="term" value="C:nuclear matrix"/>
    <property type="evidence" value="ECO:0007669"/>
    <property type="project" value="TreeGrafter"/>
</dbReference>
<evidence type="ECO:0000256" key="4">
    <source>
        <dbReference type="ARBA" id="ARBA00022448"/>
    </source>
</evidence>
<keyword evidence="7 9" id="KW-0694">RNA-binding</keyword>
<sequence length="1112" mass="119182">MAMPSALADTATADAVTLQQAVAAALDPTTTAQIKQQAHAYLDAIKSAPNGWRLCLALYVQGPRVPQLAFFCLQVLEEVLAYQRRPAAAAAAAQANGSSASTPATLSPADYTLIRTTLMDHIRAMAAPNATAAAADSIADAAFLKNKLAQIVTLLFAAQFPAQWPSFFEDLLALLPPPLAQPAHTGLAPGALLEATGAVGAARAVDLFLRFCLAIDQEIVNMLIHREQAEVTRNQVLKDMMREGPVQRLVSAWFNIVVQFQASHPDLAVAALKNVGLYISWIDVNLVANDLWVPVLFSFLAPSTNAPPALRLAAVECVIDLVSKGMAPSDKLQLLQYLRIMSVLATVASGIFPTTNLDEDEDASAFADAVAKLVNALGAVLVAAWEDAKDDATRAAADALITDLFPLFLQFFADDWDELCTAVSDFPTKWLNLIKHAKKLQGGQLSPAQLQLLASLLRAIVHKIKYHADQSPLGATGNPGGSTGDDGDEDLDEDLALFQQLRRSLKILYDNVAYIHFPTWSEYSLQVICDIVDRVAAAGGGAAAGTGRKPAVPWTDVELAMHLLFLYGEGLKVAASSGSSGLPLGKELGSPHVTPTGEPTPLGDVLVRVMRAQLASYPHACVAPIFFEAAVRYATFFEDVPEFLPEALGVFADQRGLHSPHPWTRSRGSYLLLRFIKSVKSKMAPLVDTVLGALSDLLVIPPPAAPSSAKGAQVSTFTLDMHLFETVGLLISLEDIPQAKRAEYLQMALAPLVQGLTAATAQAASIAPPLAGNTTASVASRTPAQEAAMAAVAAHASNLIGAVGSVAKEFPGRHIFRDTTPPWVPILASANEAVLAALAALRDDERVRDAARFAFQRMIAVMGADAFPFLPPLTQMLLSACSFKEVADVLGFLGLVMYKYKQGLGEFMDALVQPVMRIVFQFLGTAPQGTDEQLLHTQLKKEYLAFLGSACTAGLDAVFISATNFAVLPDILHSVVACAMDRTDRAVQKAAIGLLAKLLKAWSAGKPMPAHVPAGWFDEAIRPLAARVCFEMPVQCCDPRDAGTLVLLHEVVSLHRAMTAAQGNQWAEYLLTAYLPSVQCPPELAQEYVAAVQQLDDKRLREYLRQFVARFR</sequence>
<dbReference type="PANTHER" id="PTHR15952:SF11">
    <property type="entry name" value="EXPORTIN-T"/>
    <property type="match status" value="1"/>
</dbReference>
<evidence type="ECO:0000256" key="6">
    <source>
        <dbReference type="ARBA" id="ARBA00022555"/>
    </source>
</evidence>
<dbReference type="VEuPathDB" id="FungiDB:AMAG_02857"/>
<dbReference type="InterPro" id="IPR016024">
    <property type="entry name" value="ARM-type_fold"/>
</dbReference>
<feature type="domain" description="Exportin-T C-terminal" evidence="11">
    <location>
        <begin position="392"/>
        <end position="1110"/>
    </location>
</feature>
<dbReference type="PANTHER" id="PTHR15952">
    <property type="entry name" value="EXPORTIN-T/LOS1"/>
    <property type="match status" value="1"/>
</dbReference>
<evidence type="ECO:0000259" key="11">
    <source>
        <dbReference type="Pfam" id="PF19282"/>
    </source>
</evidence>
<keyword evidence="8 9" id="KW-0539">Nucleus</keyword>
<evidence type="ECO:0000256" key="7">
    <source>
        <dbReference type="ARBA" id="ARBA00022884"/>
    </source>
</evidence>
<evidence type="ECO:0000256" key="8">
    <source>
        <dbReference type="ARBA" id="ARBA00023242"/>
    </source>
</evidence>
<comment type="subcellular location">
    <subcellularLocation>
        <location evidence="1 9">Cytoplasm</location>
    </subcellularLocation>
    <subcellularLocation>
        <location evidence="9">Nucleus</location>
    </subcellularLocation>
    <text evidence="9">Shuttles between the nucleus and the cytoplasm.</text>
</comment>
<dbReference type="GO" id="GO:0005643">
    <property type="term" value="C:nuclear pore"/>
    <property type="evidence" value="ECO:0007669"/>
    <property type="project" value="TreeGrafter"/>
</dbReference>
<dbReference type="Pfam" id="PF08389">
    <property type="entry name" value="Xpo1"/>
    <property type="match status" value="1"/>
</dbReference>
<keyword evidence="4 9" id="KW-0813">Transport</keyword>
<evidence type="ECO:0000256" key="2">
    <source>
        <dbReference type="ARBA" id="ARBA00009466"/>
    </source>
</evidence>
<dbReference type="Proteomes" id="UP000054350">
    <property type="component" value="Unassembled WGS sequence"/>
</dbReference>
<accession>A0A0L0S3I0</accession>
<evidence type="ECO:0000256" key="1">
    <source>
        <dbReference type="ARBA" id="ARBA00004496"/>
    </source>
</evidence>
<dbReference type="GO" id="GO:0000049">
    <property type="term" value="F:tRNA binding"/>
    <property type="evidence" value="ECO:0007669"/>
    <property type="project" value="UniProtKB-UniRule"/>
</dbReference>
<evidence type="ECO:0000313" key="12">
    <source>
        <dbReference type="EMBL" id="KNE57107.1"/>
    </source>
</evidence>
<dbReference type="GO" id="GO:0005737">
    <property type="term" value="C:cytoplasm"/>
    <property type="evidence" value="ECO:0007669"/>
    <property type="project" value="UniProtKB-SubCell"/>
</dbReference>
<feature type="domain" description="Exportin-1/Importin-beta-like" evidence="10">
    <location>
        <begin position="142"/>
        <end position="318"/>
    </location>
</feature>
<dbReference type="OrthoDB" id="26399at2759"/>
<dbReference type="InterPro" id="IPR045546">
    <property type="entry name" value="Exportin-T_C"/>
</dbReference>
<dbReference type="InterPro" id="IPR040017">
    <property type="entry name" value="XPOT"/>
</dbReference>
<comment type="similarity">
    <text evidence="2 9">Belongs to the exportin family.</text>
</comment>
<gene>
    <name evidence="12" type="ORF">AMAG_02857</name>
</gene>
<dbReference type="EMBL" id="GG745331">
    <property type="protein sequence ID" value="KNE57107.1"/>
    <property type="molecule type" value="Genomic_DNA"/>
</dbReference>
<organism evidence="12 13">
    <name type="scientific">Allomyces macrogynus (strain ATCC 38327)</name>
    <name type="common">Allomyces javanicus var. macrogynus</name>
    <dbReference type="NCBI Taxonomy" id="578462"/>
    <lineage>
        <taxon>Eukaryota</taxon>
        <taxon>Fungi</taxon>
        <taxon>Fungi incertae sedis</taxon>
        <taxon>Blastocladiomycota</taxon>
        <taxon>Blastocladiomycetes</taxon>
        <taxon>Blastocladiales</taxon>
        <taxon>Blastocladiaceae</taxon>
        <taxon>Allomyces</taxon>
    </lineage>
</organism>
<keyword evidence="6 9" id="KW-0820">tRNA-binding</keyword>
<keyword evidence="5 9" id="KW-0963">Cytoplasm</keyword>
<reference evidence="13" key="2">
    <citation type="submission" date="2009-11" db="EMBL/GenBank/DDBJ databases">
        <title>The Genome Sequence of Allomyces macrogynus strain ATCC 38327.</title>
        <authorList>
            <consortium name="The Broad Institute Genome Sequencing Platform"/>
            <person name="Russ C."/>
            <person name="Cuomo C."/>
            <person name="Shea T."/>
            <person name="Young S.K."/>
            <person name="Zeng Q."/>
            <person name="Koehrsen M."/>
            <person name="Haas B."/>
            <person name="Borodovsky M."/>
            <person name="Guigo R."/>
            <person name="Alvarado L."/>
            <person name="Berlin A."/>
            <person name="Borenstein D."/>
            <person name="Chen Z."/>
            <person name="Engels R."/>
            <person name="Freedman E."/>
            <person name="Gellesch M."/>
            <person name="Goldberg J."/>
            <person name="Griggs A."/>
            <person name="Gujja S."/>
            <person name="Heiman D."/>
            <person name="Hepburn T."/>
            <person name="Howarth C."/>
            <person name="Jen D."/>
            <person name="Larson L."/>
            <person name="Lewis B."/>
            <person name="Mehta T."/>
            <person name="Park D."/>
            <person name="Pearson M."/>
            <person name="Roberts A."/>
            <person name="Saif S."/>
            <person name="Shenoy N."/>
            <person name="Sisk P."/>
            <person name="Stolte C."/>
            <person name="Sykes S."/>
            <person name="Walk T."/>
            <person name="White J."/>
            <person name="Yandava C."/>
            <person name="Burger G."/>
            <person name="Gray M.W."/>
            <person name="Holland P.W.H."/>
            <person name="King N."/>
            <person name="Lang F.B.F."/>
            <person name="Roger A.J."/>
            <person name="Ruiz-Trillo I."/>
            <person name="Lander E."/>
            <person name="Nusbaum C."/>
        </authorList>
    </citation>
    <scope>NUCLEOTIDE SEQUENCE [LARGE SCALE GENOMIC DNA]</scope>
    <source>
        <strain evidence="13">ATCC 38327</strain>
    </source>
</reference>
<evidence type="ECO:0000256" key="3">
    <source>
        <dbReference type="ARBA" id="ARBA00018928"/>
    </source>
</evidence>
<comment type="function">
    <text evidence="9">tRNA nucleus export receptor which facilitates tRNA translocation across the nuclear pore complex.</text>
</comment>
<dbReference type="eggNOG" id="KOG2021">
    <property type="taxonomic scope" value="Eukaryota"/>
</dbReference>
<dbReference type="GO" id="GO:0071528">
    <property type="term" value="P:tRNA re-export from nucleus"/>
    <property type="evidence" value="ECO:0007669"/>
    <property type="project" value="UniProtKB-UniRule"/>
</dbReference>
<dbReference type="SUPFAM" id="SSF48371">
    <property type="entry name" value="ARM repeat"/>
    <property type="match status" value="1"/>
</dbReference>
<dbReference type="Pfam" id="PF19282">
    <property type="entry name" value="Exportin-T"/>
    <property type="match status" value="1"/>
</dbReference>
<name>A0A0L0S3I0_ALLM3</name>
<evidence type="ECO:0000256" key="5">
    <source>
        <dbReference type="ARBA" id="ARBA00022490"/>
    </source>
</evidence>
<reference evidence="12 13" key="1">
    <citation type="submission" date="2009-11" db="EMBL/GenBank/DDBJ databases">
        <title>Annotation of Allomyces macrogynus ATCC 38327.</title>
        <authorList>
            <consortium name="The Broad Institute Genome Sequencing Platform"/>
            <person name="Russ C."/>
            <person name="Cuomo C."/>
            <person name="Burger G."/>
            <person name="Gray M.W."/>
            <person name="Holland P.W.H."/>
            <person name="King N."/>
            <person name="Lang F.B.F."/>
            <person name="Roger A.J."/>
            <person name="Ruiz-Trillo I."/>
            <person name="Young S.K."/>
            <person name="Zeng Q."/>
            <person name="Gargeya S."/>
            <person name="Fitzgerald M."/>
            <person name="Haas B."/>
            <person name="Abouelleil A."/>
            <person name="Alvarado L."/>
            <person name="Arachchi H.M."/>
            <person name="Berlin A."/>
            <person name="Chapman S.B."/>
            <person name="Gearin G."/>
            <person name="Goldberg J."/>
            <person name="Griggs A."/>
            <person name="Gujja S."/>
            <person name="Hansen M."/>
            <person name="Heiman D."/>
            <person name="Howarth C."/>
            <person name="Larimer J."/>
            <person name="Lui A."/>
            <person name="MacDonald P.J.P."/>
            <person name="McCowen C."/>
            <person name="Montmayeur A."/>
            <person name="Murphy C."/>
            <person name="Neiman D."/>
            <person name="Pearson M."/>
            <person name="Priest M."/>
            <person name="Roberts A."/>
            <person name="Saif S."/>
            <person name="Shea T."/>
            <person name="Sisk P."/>
            <person name="Stolte C."/>
            <person name="Sykes S."/>
            <person name="Wortman J."/>
            <person name="Nusbaum C."/>
            <person name="Birren B."/>
        </authorList>
    </citation>
    <scope>NUCLEOTIDE SEQUENCE [LARGE SCALE GENOMIC DNA]</scope>
    <source>
        <strain evidence="12 13">ATCC 38327</strain>
    </source>
</reference>
<evidence type="ECO:0000259" key="10">
    <source>
        <dbReference type="Pfam" id="PF08389"/>
    </source>
</evidence>
<dbReference type="InterPro" id="IPR013598">
    <property type="entry name" value="Exportin-1/Importin-b-like"/>
</dbReference>
<proteinExistence type="inferred from homology"/>
<dbReference type="OMA" id="HEMFLFG"/>
<dbReference type="InterPro" id="IPR011989">
    <property type="entry name" value="ARM-like"/>
</dbReference>